<dbReference type="InterPro" id="IPR011604">
    <property type="entry name" value="PDDEXK-like_dom_sf"/>
</dbReference>
<evidence type="ECO:0000259" key="24">
    <source>
        <dbReference type="Pfam" id="PF13087"/>
    </source>
</evidence>
<evidence type="ECO:0000256" key="14">
    <source>
        <dbReference type="ARBA" id="ARBA00023014"/>
    </source>
</evidence>
<dbReference type="InterPro" id="IPR014808">
    <property type="entry name" value="DNA_replication_fac_Dna2_N"/>
</dbReference>
<dbReference type="Pfam" id="PF13086">
    <property type="entry name" value="AAA_11"/>
    <property type="match status" value="2"/>
</dbReference>
<feature type="domain" description="DNA2/NAM7 helicase-like C-terminal" evidence="24">
    <location>
        <begin position="712"/>
        <end position="939"/>
    </location>
</feature>
<evidence type="ECO:0000256" key="7">
    <source>
        <dbReference type="ARBA" id="ARBA00022741"/>
    </source>
</evidence>
<keyword evidence="26" id="KW-1185">Reference proteome</keyword>
<evidence type="ECO:0000256" key="4">
    <source>
        <dbReference type="ARBA" id="ARBA00022705"/>
    </source>
</evidence>
<dbReference type="FunFam" id="3.40.50.300:FF:000721">
    <property type="entry name" value="DNA replication ATP-dependent helicase/nuclease DNA2"/>
    <property type="match status" value="1"/>
</dbReference>
<keyword evidence="12 20" id="KW-0067">ATP-binding</keyword>
<dbReference type="Pfam" id="PF08696">
    <property type="entry name" value="Dna2"/>
    <property type="match status" value="1"/>
</dbReference>
<dbReference type="PANTHER" id="PTHR10887">
    <property type="entry name" value="DNA2/NAM7 HELICASE FAMILY"/>
    <property type="match status" value="1"/>
</dbReference>
<evidence type="ECO:0000256" key="12">
    <source>
        <dbReference type="ARBA" id="ARBA00022840"/>
    </source>
</evidence>
<keyword evidence="15 20" id="KW-0238">DNA-binding</keyword>
<dbReference type="GO" id="GO:0005737">
    <property type="term" value="C:cytoplasm"/>
    <property type="evidence" value="ECO:0007669"/>
    <property type="project" value="TreeGrafter"/>
</dbReference>
<sequence>MGYRDDKRESAHLSDIFVACACSILGLVECGLNEEKALLELRKVIEDYRSWVGEAIAGSGTMLNEMPPKNGSKVRVRRVLATEEMMWSIKWGLKGATDASVEGTIIDPGNTDIGQTGGGVLPLELKTGSKKYAGVEHQGQVILYTLLLNERYRQRCQDGLLIYVPPIETNRIAAMATHIRGLIMARNNFASAIAKVKAIGSSTSAQVFPPMIRNRRDCERCFQLHECVLHHVATENGTEESSGLDELFTLKTKHLGEADLAYFRRWNRLIDLEQQHAEKNLRALWLQVGWKRELAQESNTCIAQLKLVSDTPAPSESGAKRTLRFVRDRRKRQDINLGAGGYVQPTSFAGVRFRVDERVILSAESLDGKSLLVHVSRATVRKIEHGLITIEARQSIPSIVISGQSIVGKEYTWRLDKDAIMSGLRRAKENLVRLFIGIPPEVVSAGTALTSRPELQVRMASIATSGDDGSNETPGVGDTRRRNLIVHLARPQFKPCRVTDIITQRCRERAKDDYNGSVATHGQILLDAFFELNIDQQRAVQRVLSSLDYALILGMPGTGKTATIAFTVRVLLFLGLSVLVTSYTHSAVDNLLLKLLAFQVPMLRIGNTAQVHPLIADFTLDRQAEREGISSVHAMEAKMVNAQLVGCTCLSVNSHVLFAKRRFDFCIVDEATQITQPIVLSALRCADTFVLVGDHYQLPPLVANAQARKEGMDVSLFRRLAEAHPEATQQLSYQYRMNRDIMLLANRLVYGDKLKCGSFQVASNHLQLRWQWRDSTSHKVSWPTQVLTNNRGVMFLDTDTMGGSITESSGTAQANSSNGRRLMENTAEAQVIAGLVELLVLGSMPPEEIAVISPFRSQVALIQQHLTDVAAFRRAGGSEWIHSVEVSTIDKYQGKDKGVILVSFVRCNEEKHVGELLTDWRRINVALTRAKQKLLLVGSLSTLSGGSALFHVLADVIREQQWGYKLPRDTVETLRQLAMSVAAPIEPDPEQSTMSRSRGRPASNVKVSILQRSAASSNGDIESLVSNVSSVPIRLHQGGHPPQMKPISRDIFGEM</sequence>
<feature type="domain" description="DNA replication factor Dna2 N-terminal" evidence="22">
    <location>
        <begin position="23"/>
        <end position="102"/>
    </location>
</feature>
<keyword evidence="5 20" id="KW-0540">Nuclease</keyword>
<evidence type="ECO:0000313" key="26">
    <source>
        <dbReference type="Proteomes" id="UP001165121"/>
    </source>
</evidence>
<evidence type="ECO:0000256" key="19">
    <source>
        <dbReference type="ARBA" id="ARBA00047995"/>
    </source>
</evidence>
<comment type="catalytic activity">
    <reaction evidence="19 20">
        <text>ATP + H2O = ADP + phosphate + H(+)</text>
        <dbReference type="Rhea" id="RHEA:13065"/>
        <dbReference type="ChEBI" id="CHEBI:15377"/>
        <dbReference type="ChEBI" id="CHEBI:15378"/>
        <dbReference type="ChEBI" id="CHEBI:30616"/>
        <dbReference type="ChEBI" id="CHEBI:43474"/>
        <dbReference type="ChEBI" id="CHEBI:456216"/>
        <dbReference type="EC" id="3.6.4.12"/>
    </reaction>
</comment>
<feature type="domain" description="DNA2/NAM7 helicase helicase" evidence="23">
    <location>
        <begin position="531"/>
        <end position="633"/>
    </location>
</feature>
<evidence type="ECO:0000313" key="25">
    <source>
        <dbReference type="EMBL" id="GMF43424.1"/>
    </source>
</evidence>
<comment type="function">
    <text evidence="20">Key enzyme involved in DNA replication and DNA repair. Involved in Okazaki fragments processing by cleaving long flaps that escape FEN1: flaps that are longer than 27 nucleotides are coated by replication protein A complex (RPA), leading to recruit DNA2 which cleaves the flap until it is too short to bind RPA and becomes a substrate for FEN1. Also involved in 5'-end resection of DNA during double-strand break (DSB) repair by mediating the cleavage of 5'-ssDNA.</text>
</comment>
<dbReference type="GO" id="GO:0003677">
    <property type="term" value="F:DNA binding"/>
    <property type="evidence" value="ECO:0007669"/>
    <property type="project" value="UniProtKB-UniRule"/>
</dbReference>
<evidence type="ECO:0000256" key="17">
    <source>
        <dbReference type="ARBA" id="ARBA00023242"/>
    </source>
</evidence>
<name>A0A9W7CUS4_9STRA</name>
<evidence type="ECO:0000256" key="5">
    <source>
        <dbReference type="ARBA" id="ARBA00022722"/>
    </source>
</evidence>
<evidence type="ECO:0000256" key="16">
    <source>
        <dbReference type="ARBA" id="ARBA00023204"/>
    </source>
</evidence>
<evidence type="ECO:0000256" key="9">
    <source>
        <dbReference type="ARBA" id="ARBA00022763"/>
    </source>
</evidence>
<evidence type="ECO:0000256" key="11">
    <source>
        <dbReference type="ARBA" id="ARBA00022806"/>
    </source>
</evidence>
<dbReference type="EMBL" id="BSXT01001535">
    <property type="protein sequence ID" value="GMF43424.1"/>
    <property type="molecule type" value="Genomic_DNA"/>
</dbReference>
<dbReference type="SUPFAM" id="SSF52540">
    <property type="entry name" value="P-loop containing nucleoside triphosphate hydrolases"/>
    <property type="match status" value="1"/>
</dbReference>
<keyword evidence="10 20" id="KW-0378">Hydrolase</keyword>
<dbReference type="AlphaFoldDB" id="A0A9W7CUS4"/>
<dbReference type="GO" id="GO:0005634">
    <property type="term" value="C:nucleus"/>
    <property type="evidence" value="ECO:0007669"/>
    <property type="project" value="UniProtKB-SubCell"/>
</dbReference>
<evidence type="ECO:0000259" key="23">
    <source>
        <dbReference type="Pfam" id="PF13086"/>
    </source>
</evidence>
<evidence type="ECO:0000256" key="18">
    <source>
        <dbReference type="ARBA" id="ARBA00023268"/>
    </source>
</evidence>
<dbReference type="GO" id="GO:0006281">
    <property type="term" value="P:DNA repair"/>
    <property type="evidence" value="ECO:0007669"/>
    <property type="project" value="UniProtKB-KW"/>
</dbReference>
<keyword evidence="8" id="KW-0255">Endonuclease</keyword>
<keyword evidence="17 20" id="KW-0539">Nucleus</keyword>
<keyword evidence="9 20" id="KW-0227">DNA damage</keyword>
<feature type="region of interest" description="Disordered" evidence="21">
    <location>
        <begin position="1033"/>
        <end position="1055"/>
    </location>
</feature>
<dbReference type="CDD" id="cd18808">
    <property type="entry name" value="SF1_C_Upf1"/>
    <property type="match status" value="1"/>
</dbReference>
<dbReference type="FunFam" id="3.40.50.300:FF:000789">
    <property type="entry name" value="DNA replication ATP-dependent helicase/nuclease DNA2"/>
    <property type="match status" value="1"/>
</dbReference>
<feature type="region of interest" description="Disordered" evidence="21">
    <location>
        <begin position="983"/>
        <end position="1004"/>
    </location>
</feature>
<evidence type="ECO:0000256" key="21">
    <source>
        <dbReference type="SAM" id="MobiDB-lite"/>
    </source>
</evidence>
<evidence type="ECO:0000256" key="6">
    <source>
        <dbReference type="ARBA" id="ARBA00022723"/>
    </source>
</evidence>
<dbReference type="GO" id="GO:0005694">
    <property type="term" value="C:chromosome"/>
    <property type="evidence" value="ECO:0007669"/>
    <property type="project" value="UniProtKB-SubCell"/>
</dbReference>
<dbReference type="GO" id="GO:0046872">
    <property type="term" value="F:metal ion binding"/>
    <property type="evidence" value="ECO:0007669"/>
    <property type="project" value="UniProtKB-UniRule"/>
</dbReference>
<dbReference type="InterPro" id="IPR027417">
    <property type="entry name" value="P-loop_NTPase"/>
</dbReference>
<evidence type="ECO:0000256" key="10">
    <source>
        <dbReference type="ARBA" id="ARBA00022801"/>
    </source>
</evidence>
<feature type="domain" description="DNA2/NAM7 helicase helicase" evidence="23">
    <location>
        <begin position="640"/>
        <end position="703"/>
    </location>
</feature>
<dbReference type="InterPro" id="IPR026851">
    <property type="entry name" value="Dna2/JHS1_DEXXQ-box"/>
</dbReference>
<evidence type="ECO:0000256" key="2">
    <source>
        <dbReference type="ARBA" id="ARBA00007913"/>
    </source>
</evidence>
<dbReference type="InterPro" id="IPR041679">
    <property type="entry name" value="DNA2/NAM7-like_C"/>
</dbReference>
<dbReference type="Gene3D" id="3.90.320.10">
    <property type="match status" value="1"/>
</dbReference>
<reference evidence="25" key="1">
    <citation type="submission" date="2023-04" db="EMBL/GenBank/DDBJ databases">
        <title>Phytophthora fragariaefolia NBRC 109709.</title>
        <authorList>
            <person name="Ichikawa N."/>
            <person name="Sato H."/>
            <person name="Tonouchi N."/>
        </authorList>
    </citation>
    <scope>NUCLEOTIDE SEQUENCE</scope>
    <source>
        <strain evidence="25">NBRC 109709</strain>
    </source>
</reference>
<gene>
    <name evidence="25" type="ORF">Pfra01_001468000</name>
</gene>
<keyword evidence="3 20" id="KW-0004">4Fe-4S</keyword>
<keyword evidence="11 20" id="KW-0347">Helicase</keyword>
<keyword evidence="6 20" id="KW-0479">Metal-binding</keyword>
<keyword evidence="16 20" id="KW-0234">DNA repair</keyword>
<evidence type="ECO:0000256" key="20">
    <source>
        <dbReference type="RuleBase" id="RU367041"/>
    </source>
</evidence>
<dbReference type="CDD" id="cd18041">
    <property type="entry name" value="DEXXQc_DNA2"/>
    <property type="match status" value="1"/>
</dbReference>
<comment type="similarity">
    <text evidence="2 20">Belongs to the DNA2/NAM7 helicase family.</text>
</comment>
<keyword evidence="14 20" id="KW-0411">Iron-sulfur</keyword>
<organism evidence="25 26">
    <name type="scientific">Phytophthora fragariaefolia</name>
    <dbReference type="NCBI Taxonomy" id="1490495"/>
    <lineage>
        <taxon>Eukaryota</taxon>
        <taxon>Sar</taxon>
        <taxon>Stramenopiles</taxon>
        <taxon>Oomycota</taxon>
        <taxon>Peronosporomycetes</taxon>
        <taxon>Peronosporales</taxon>
        <taxon>Peronosporaceae</taxon>
        <taxon>Phytophthora</taxon>
    </lineage>
</organism>
<comment type="subcellular location">
    <subcellularLocation>
        <location evidence="20">Nucleus</location>
    </subcellularLocation>
    <subcellularLocation>
        <location evidence="20">Chromosome</location>
    </subcellularLocation>
</comment>
<dbReference type="GO" id="GO:0071932">
    <property type="term" value="P:replication fork reversal"/>
    <property type="evidence" value="ECO:0007669"/>
    <property type="project" value="TreeGrafter"/>
</dbReference>
<evidence type="ECO:0000259" key="22">
    <source>
        <dbReference type="Pfam" id="PF08696"/>
    </source>
</evidence>
<dbReference type="PANTHER" id="PTHR10887:SF433">
    <property type="entry name" value="DNA REPLICATION ATP-DEPENDENT HELICASE_NUCLEASE DNA2"/>
    <property type="match status" value="1"/>
</dbReference>
<evidence type="ECO:0000256" key="15">
    <source>
        <dbReference type="ARBA" id="ARBA00023125"/>
    </source>
</evidence>
<keyword evidence="18 20" id="KW-0511">Multifunctional enzyme</keyword>
<comment type="caution">
    <text evidence="25">The sequence shown here is derived from an EMBL/GenBank/DDBJ whole genome shotgun (WGS) entry which is preliminary data.</text>
</comment>
<dbReference type="OrthoDB" id="306218at2759"/>
<keyword evidence="7 20" id="KW-0547">Nucleotide-binding</keyword>
<dbReference type="EC" id="3.1.-.-" evidence="20"/>
<dbReference type="GO" id="GO:0017108">
    <property type="term" value="F:5'-flap endonuclease activity"/>
    <property type="evidence" value="ECO:0007669"/>
    <property type="project" value="UniProtKB-UniRule"/>
</dbReference>
<keyword evidence="4 20" id="KW-0235">DNA replication</keyword>
<dbReference type="EC" id="3.6.4.12" evidence="20"/>
<keyword evidence="20" id="KW-0158">Chromosome</keyword>
<evidence type="ECO:0000256" key="8">
    <source>
        <dbReference type="ARBA" id="ARBA00022759"/>
    </source>
</evidence>
<dbReference type="GO" id="GO:0051539">
    <property type="term" value="F:4 iron, 4 sulfur cluster binding"/>
    <property type="evidence" value="ECO:0007669"/>
    <property type="project" value="UniProtKB-UniRule"/>
</dbReference>
<keyword evidence="13 20" id="KW-0408">Iron</keyword>
<proteinExistence type="inferred from homology"/>
<protein>
    <recommendedName>
        <fullName evidence="20">DNA replication ATP-dependent helicase/nuclease</fullName>
        <ecNumber evidence="20">3.1.-.-</ecNumber>
        <ecNumber evidence="20">3.6.4.12</ecNumber>
    </recommendedName>
</protein>
<dbReference type="Proteomes" id="UP001165121">
    <property type="component" value="Unassembled WGS sequence"/>
</dbReference>
<dbReference type="GO" id="GO:0017116">
    <property type="term" value="F:single-stranded DNA helicase activity"/>
    <property type="evidence" value="ECO:0007669"/>
    <property type="project" value="UniProtKB-UniRule"/>
</dbReference>
<dbReference type="GO" id="GO:0033567">
    <property type="term" value="P:DNA replication, Okazaki fragment processing"/>
    <property type="evidence" value="ECO:0007669"/>
    <property type="project" value="UniProtKB-UniRule"/>
</dbReference>
<dbReference type="Gene3D" id="3.40.50.300">
    <property type="entry name" value="P-loop containing nucleotide triphosphate hydrolases"/>
    <property type="match status" value="3"/>
</dbReference>
<evidence type="ECO:0000256" key="13">
    <source>
        <dbReference type="ARBA" id="ARBA00023004"/>
    </source>
</evidence>
<dbReference type="InterPro" id="IPR045055">
    <property type="entry name" value="DNA2/NAM7-like"/>
</dbReference>
<evidence type="ECO:0000256" key="3">
    <source>
        <dbReference type="ARBA" id="ARBA00022485"/>
    </source>
</evidence>
<dbReference type="InterPro" id="IPR041677">
    <property type="entry name" value="DNA2/NAM7_AAA_11"/>
</dbReference>
<dbReference type="Pfam" id="PF13087">
    <property type="entry name" value="AAA_12"/>
    <property type="match status" value="1"/>
</dbReference>
<dbReference type="GO" id="GO:0005524">
    <property type="term" value="F:ATP binding"/>
    <property type="evidence" value="ECO:0007669"/>
    <property type="project" value="UniProtKB-UniRule"/>
</dbReference>
<evidence type="ECO:0000256" key="1">
    <source>
        <dbReference type="ARBA" id="ARBA00001966"/>
    </source>
</evidence>
<dbReference type="InterPro" id="IPR047187">
    <property type="entry name" value="SF1_C_Upf1"/>
</dbReference>
<comment type="cofactor">
    <cofactor evidence="1">
        <name>[4Fe-4S] cluster</name>
        <dbReference type="ChEBI" id="CHEBI:49883"/>
    </cofactor>
</comment>
<accession>A0A9W7CUS4</accession>